<name>A0ABV9QTV5_9GAMM</name>
<protein>
    <submittedName>
        <fullName evidence="6">Type II toxin-antitoxin system HipA family toxin YjjJ</fullName>
    </submittedName>
</protein>
<evidence type="ECO:0000259" key="5">
    <source>
        <dbReference type="Pfam" id="PF09339"/>
    </source>
</evidence>
<dbReference type="NCBIfam" id="NF007297">
    <property type="entry name" value="PRK09775.1"/>
    <property type="match status" value="1"/>
</dbReference>
<gene>
    <name evidence="6" type="primary">yjjJ</name>
    <name evidence="6" type="ORF">ACFO6Q_00995</name>
</gene>
<keyword evidence="7" id="KW-1185">Reference proteome</keyword>
<keyword evidence="3" id="KW-0418">Kinase</keyword>
<evidence type="ECO:0000256" key="1">
    <source>
        <dbReference type="ARBA" id="ARBA00010164"/>
    </source>
</evidence>
<evidence type="ECO:0000313" key="6">
    <source>
        <dbReference type="EMBL" id="MFC4818877.1"/>
    </source>
</evidence>
<proteinExistence type="inferred from homology"/>
<dbReference type="Pfam" id="PF07804">
    <property type="entry name" value="HipA_C"/>
    <property type="match status" value="1"/>
</dbReference>
<sequence length="459" mass="50293">MDEARWDLLETLLRRRGVLPAAAIAAELGVSQPTVSRLLTQAGERVVRIGRARAARYALAHEIARLGSHWALYRIDAQARPERIGELHALHGDGFFFAPDGERPALTHGDFASGLYPGLPWFLDDQRPQGFLGRAFARRVAAEIGASDDILLWRGDDVVLAMLRHGDDLSGDLVLGEVSLQRALQSILDPQGTLPLDDRVARYPPLAEAALRGEAVGSSAGGEQPKFAITLRSEEGFVPVIVKFSDQLETPAGRRWADLLIAEHHAGAVLREHGLPAADSTIVEAGGRVFLQSTRFDRTPSLGRRGLVSLAALDAAHYGHGRVAWLSFAAQLHRDGWLDADDARRLRLFHWYGTLIGNSDMHLGNASLHLRDALPLPLAPAYDMLPMRFRPAVNGEIVERRYEIALPAPEQASDWRAAAPMAREFWRRVAGEARISNAFRAIAEDADATIARAQAHFAA</sequence>
<dbReference type="InterPro" id="IPR052028">
    <property type="entry name" value="HipA_Ser/Thr_kinase"/>
</dbReference>
<comment type="caution">
    <text evidence="6">The sequence shown here is derived from an EMBL/GenBank/DDBJ whole genome shotgun (WGS) entry which is preliminary data.</text>
</comment>
<dbReference type="Gene3D" id="1.10.10.60">
    <property type="entry name" value="Homeodomain-like"/>
    <property type="match status" value="1"/>
</dbReference>
<dbReference type="InterPro" id="IPR005471">
    <property type="entry name" value="Tscrpt_reg_IclR_N"/>
</dbReference>
<reference evidence="7" key="1">
    <citation type="journal article" date="2019" name="Int. J. Syst. Evol. Microbiol.">
        <title>The Global Catalogue of Microorganisms (GCM) 10K type strain sequencing project: providing services to taxonomists for standard genome sequencing and annotation.</title>
        <authorList>
            <consortium name="The Broad Institute Genomics Platform"/>
            <consortium name="The Broad Institute Genome Sequencing Center for Infectious Disease"/>
            <person name="Wu L."/>
            <person name="Ma J."/>
        </authorList>
    </citation>
    <scope>NUCLEOTIDE SEQUENCE [LARGE SCALE GENOMIC DNA]</scope>
    <source>
        <strain evidence="7">CCUG 30340</strain>
    </source>
</reference>
<evidence type="ECO:0000256" key="3">
    <source>
        <dbReference type="ARBA" id="ARBA00022777"/>
    </source>
</evidence>
<dbReference type="Pfam" id="PF09339">
    <property type="entry name" value="HTH_IclR"/>
    <property type="match status" value="1"/>
</dbReference>
<keyword evidence="2" id="KW-0808">Transferase</keyword>
<organism evidence="6 7">
    <name type="scientific">Dokdonella ginsengisoli</name>
    <dbReference type="NCBI Taxonomy" id="363846"/>
    <lineage>
        <taxon>Bacteria</taxon>
        <taxon>Pseudomonadati</taxon>
        <taxon>Pseudomonadota</taxon>
        <taxon>Gammaproteobacteria</taxon>
        <taxon>Lysobacterales</taxon>
        <taxon>Rhodanobacteraceae</taxon>
        <taxon>Dokdonella</taxon>
    </lineage>
</organism>
<dbReference type="Proteomes" id="UP001595886">
    <property type="component" value="Unassembled WGS sequence"/>
</dbReference>
<feature type="domain" description="HipA-like C-terminal" evidence="4">
    <location>
        <begin position="218"/>
        <end position="420"/>
    </location>
</feature>
<dbReference type="PANTHER" id="PTHR37419">
    <property type="entry name" value="SERINE/THREONINE-PROTEIN KINASE TOXIN HIPA"/>
    <property type="match status" value="1"/>
</dbReference>
<accession>A0ABV9QTV5</accession>
<comment type="similarity">
    <text evidence="1">Belongs to the HipA Ser/Thr kinase family.</text>
</comment>
<dbReference type="PANTHER" id="PTHR37419:SF8">
    <property type="entry name" value="TOXIN YJJJ"/>
    <property type="match status" value="1"/>
</dbReference>
<evidence type="ECO:0000256" key="2">
    <source>
        <dbReference type="ARBA" id="ARBA00022679"/>
    </source>
</evidence>
<dbReference type="InterPro" id="IPR012893">
    <property type="entry name" value="HipA-like_C"/>
</dbReference>
<feature type="domain" description="HTH iclR-type" evidence="5">
    <location>
        <begin position="7"/>
        <end position="40"/>
    </location>
</feature>
<evidence type="ECO:0000313" key="7">
    <source>
        <dbReference type="Proteomes" id="UP001595886"/>
    </source>
</evidence>
<evidence type="ECO:0000259" key="4">
    <source>
        <dbReference type="Pfam" id="PF07804"/>
    </source>
</evidence>
<dbReference type="RefSeq" id="WP_380018612.1">
    <property type="nucleotide sequence ID" value="NZ_JBHSHD010000002.1"/>
</dbReference>
<dbReference type="EMBL" id="JBHSHD010000002">
    <property type="protein sequence ID" value="MFC4818877.1"/>
    <property type="molecule type" value="Genomic_DNA"/>
</dbReference>